<reference evidence="2 3" key="1">
    <citation type="journal article" date="2018" name="MBio">
        <title>Insights into the evolution of host association through the isolation and characterization of a novel human periodontal pathobiont, Desulfobulbus oralis.</title>
        <authorList>
            <person name="Cross K.L."/>
            <person name="Chirania P."/>
            <person name="Xiong W."/>
            <person name="Beall C.J."/>
            <person name="Elkins J.G."/>
            <person name="Giannone R.J."/>
            <person name="Griffen A.L."/>
            <person name="Guss A.M."/>
            <person name="Hettich R.L."/>
            <person name="Joshi S.S."/>
            <person name="Mokrzan E.M."/>
            <person name="Martin R.K."/>
            <person name="Zhulin I.B."/>
            <person name="Leys E.J."/>
            <person name="Podar M."/>
        </authorList>
    </citation>
    <scope>NUCLEOTIDE SEQUENCE [LARGE SCALE GENOMIC DNA]</scope>
    <source>
        <strain evidence="2 3">ORNL</strain>
    </source>
</reference>
<keyword evidence="2" id="KW-0808">Transferase</keyword>
<dbReference type="InterPro" id="IPR019870">
    <property type="entry name" value="Se_metab_YedF"/>
</dbReference>
<evidence type="ECO:0000313" key="3">
    <source>
        <dbReference type="Proteomes" id="UP000239867"/>
    </source>
</evidence>
<keyword evidence="3" id="KW-1185">Reference proteome</keyword>
<dbReference type="InterPro" id="IPR003787">
    <property type="entry name" value="Sulphur_relay_DsrE/F-like"/>
</dbReference>
<dbReference type="Gene3D" id="3.30.110.40">
    <property type="entry name" value="TusA-like domain"/>
    <property type="match status" value="1"/>
</dbReference>
<dbReference type="InterPro" id="IPR027396">
    <property type="entry name" value="DsrEFH-like"/>
</dbReference>
<proteinExistence type="predicted"/>
<evidence type="ECO:0000259" key="1">
    <source>
        <dbReference type="Pfam" id="PF01206"/>
    </source>
</evidence>
<dbReference type="Pfam" id="PF02635">
    <property type="entry name" value="DsrE"/>
    <property type="match status" value="1"/>
</dbReference>
<dbReference type="EMBL" id="CP021255">
    <property type="protein sequence ID" value="AVD70281.1"/>
    <property type="molecule type" value="Genomic_DNA"/>
</dbReference>
<dbReference type="InterPro" id="IPR001455">
    <property type="entry name" value="TusA-like"/>
</dbReference>
<dbReference type="RefSeq" id="WP_104935602.1">
    <property type="nucleotide sequence ID" value="NZ_CP021255.1"/>
</dbReference>
<protein>
    <submittedName>
        <fullName evidence="2">Sulfurtransferase-like selenium metabolism protein YedF</fullName>
    </submittedName>
</protein>
<accession>A0A2L1GKS4</accession>
<dbReference type="OrthoDB" id="9801500at2"/>
<organism evidence="2 3">
    <name type="scientific">Desulfobulbus oralis</name>
    <dbReference type="NCBI Taxonomy" id="1986146"/>
    <lineage>
        <taxon>Bacteria</taxon>
        <taxon>Pseudomonadati</taxon>
        <taxon>Thermodesulfobacteriota</taxon>
        <taxon>Desulfobulbia</taxon>
        <taxon>Desulfobulbales</taxon>
        <taxon>Desulfobulbaceae</taxon>
        <taxon>Desulfobulbus</taxon>
    </lineage>
</organism>
<dbReference type="Gene3D" id="3.40.1260.10">
    <property type="entry name" value="DsrEFH-like"/>
    <property type="match status" value="1"/>
</dbReference>
<dbReference type="NCBIfam" id="TIGR03527">
    <property type="entry name" value="selenium_YedF"/>
    <property type="match status" value="1"/>
</dbReference>
<gene>
    <name evidence="2" type="ORF">CAY53_01265</name>
</gene>
<dbReference type="Proteomes" id="UP000239867">
    <property type="component" value="Chromosome"/>
</dbReference>
<dbReference type="SUPFAM" id="SSF64307">
    <property type="entry name" value="SirA-like"/>
    <property type="match status" value="1"/>
</dbReference>
<evidence type="ECO:0000313" key="2">
    <source>
        <dbReference type="EMBL" id="AVD70281.1"/>
    </source>
</evidence>
<dbReference type="CDD" id="cd03421">
    <property type="entry name" value="SirA_like_N"/>
    <property type="match status" value="1"/>
</dbReference>
<dbReference type="AlphaFoldDB" id="A0A2L1GKS4"/>
<name>A0A2L1GKS4_9BACT</name>
<feature type="domain" description="UPF0033" evidence="1">
    <location>
        <begin position="6"/>
        <end position="70"/>
    </location>
</feature>
<dbReference type="KEGG" id="deo:CAY53_01265"/>
<sequence>MSGTMLDCRGLACPEPVLRVKDALERGAAVLAVVVDNEAACQNVQRFAGTRGCRVEVHPQGEGVFRLDIRAGQGQVPAAASGGCCCEAPAHPGGLVYVIASDTMGRGDDLLGRSLLQTYIQTIAKVEPLPQRIIFYNSGVRVVATESDALAALQALQAKGVEILVCGTCLDFYQLKSAIQVGQISNMFAIMDATIHAAKVVSPL</sequence>
<dbReference type="GO" id="GO:0016740">
    <property type="term" value="F:transferase activity"/>
    <property type="evidence" value="ECO:0007669"/>
    <property type="project" value="UniProtKB-KW"/>
</dbReference>
<dbReference type="InterPro" id="IPR036868">
    <property type="entry name" value="TusA-like_sf"/>
</dbReference>
<dbReference type="SUPFAM" id="SSF75169">
    <property type="entry name" value="DsrEFH-like"/>
    <property type="match status" value="1"/>
</dbReference>
<dbReference type="Pfam" id="PF01206">
    <property type="entry name" value="TusA"/>
    <property type="match status" value="1"/>
</dbReference>